<evidence type="ECO:0000313" key="2">
    <source>
        <dbReference type="EMBL" id="KAJ8438858.1"/>
    </source>
</evidence>
<keyword evidence="3" id="KW-1185">Reference proteome</keyword>
<dbReference type="PANTHER" id="PTHR36361">
    <property type="entry name" value="PROTEIN APEM9"/>
    <property type="match status" value="1"/>
</dbReference>
<organism evidence="2 3">
    <name type="scientific">Carnegiea gigantea</name>
    <dbReference type="NCBI Taxonomy" id="171969"/>
    <lineage>
        <taxon>Eukaryota</taxon>
        <taxon>Viridiplantae</taxon>
        <taxon>Streptophyta</taxon>
        <taxon>Embryophyta</taxon>
        <taxon>Tracheophyta</taxon>
        <taxon>Spermatophyta</taxon>
        <taxon>Magnoliopsida</taxon>
        <taxon>eudicotyledons</taxon>
        <taxon>Gunneridae</taxon>
        <taxon>Pentapetalae</taxon>
        <taxon>Caryophyllales</taxon>
        <taxon>Cactineae</taxon>
        <taxon>Cactaceae</taxon>
        <taxon>Cactoideae</taxon>
        <taxon>Echinocereeae</taxon>
        <taxon>Carnegiea</taxon>
    </lineage>
</organism>
<dbReference type="GO" id="GO:0015919">
    <property type="term" value="P:peroxisomal membrane transport"/>
    <property type="evidence" value="ECO:0007669"/>
    <property type="project" value="InterPro"/>
</dbReference>
<name>A0A9Q1K9K7_9CARY</name>
<feature type="transmembrane region" description="Helical" evidence="1">
    <location>
        <begin position="282"/>
        <end position="303"/>
    </location>
</feature>
<dbReference type="EMBL" id="JAKOGI010000238">
    <property type="protein sequence ID" value="KAJ8438858.1"/>
    <property type="molecule type" value="Genomic_DNA"/>
</dbReference>
<evidence type="ECO:0000256" key="1">
    <source>
        <dbReference type="SAM" id="Phobius"/>
    </source>
</evidence>
<dbReference type="Proteomes" id="UP001153076">
    <property type="component" value="Unassembled WGS sequence"/>
</dbReference>
<dbReference type="OrthoDB" id="1919407at2759"/>
<proteinExistence type="predicted"/>
<protein>
    <recommendedName>
        <fullName evidence="4">Protein APEM9</fullName>
    </recommendedName>
</protein>
<reference evidence="2" key="1">
    <citation type="submission" date="2022-04" db="EMBL/GenBank/DDBJ databases">
        <title>Carnegiea gigantea Genome sequencing and assembly v2.</title>
        <authorList>
            <person name="Copetti D."/>
            <person name="Sanderson M.J."/>
            <person name="Burquez A."/>
            <person name="Wojciechowski M.F."/>
        </authorList>
    </citation>
    <scope>NUCLEOTIDE SEQUENCE</scope>
    <source>
        <strain evidence="2">SGP5-SGP5p</strain>
        <tissue evidence="2">Aerial part</tissue>
    </source>
</reference>
<accession>A0A9Q1K9K7</accession>
<dbReference type="InterPro" id="IPR034571">
    <property type="entry name" value="APEM9"/>
</dbReference>
<keyword evidence="1" id="KW-0812">Transmembrane</keyword>
<keyword evidence="1" id="KW-0472">Membrane</keyword>
<sequence length="385" mass="42802">MGEEGQTDMMASASNRVTWEEIELAESYLVSGMFEEASTLASSVLTRINAYEHADNGDEIPLRETMTSAAMVLVQSWKESGRTSNLLGELENYFGSVTVIPIQVILTGACIQVSSDHSSGVRTFLESFLSKWKFDNEKYYAMPLPAPEKTDSEVYNGHPKLEVDEYLEIVEFYALTLLGTVINDVDRAVLWVENAQLPEEARQDLLRRLLSLSHLKSTSSMQDSVPLAVVEEPECHPLSVKEVKQSDKPMMVLSTQCHHGQNGKKLSIWRWFQNVIKRSGNPVVACNGKLLLGCLVFLICYFIRKKRDTIVRQVIHPFCSLLVCYSAMNLNCCINAIPFSKFDLNLFSSKATYSGMGTHIGSSKTSIIIEAGFGGLVAACIFIPS</sequence>
<gene>
    <name evidence="2" type="ORF">Cgig2_007703</name>
</gene>
<dbReference type="PANTHER" id="PTHR36361:SF1">
    <property type="entry name" value="PROTEIN APEM9"/>
    <property type="match status" value="1"/>
</dbReference>
<dbReference type="AlphaFoldDB" id="A0A9Q1K9K7"/>
<keyword evidence="1" id="KW-1133">Transmembrane helix</keyword>
<comment type="caution">
    <text evidence="2">The sequence shown here is derived from an EMBL/GenBank/DDBJ whole genome shotgun (WGS) entry which is preliminary data.</text>
</comment>
<evidence type="ECO:0008006" key="4">
    <source>
        <dbReference type="Google" id="ProtNLM"/>
    </source>
</evidence>
<evidence type="ECO:0000313" key="3">
    <source>
        <dbReference type="Proteomes" id="UP001153076"/>
    </source>
</evidence>